<accession>A0A7I7NJX7</accession>
<dbReference type="GO" id="GO:0009234">
    <property type="term" value="P:menaquinone biosynthetic process"/>
    <property type="evidence" value="ECO:0007669"/>
    <property type="project" value="UniProtKB-KW"/>
</dbReference>
<dbReference type="InterPro" id="IPR029065">
    <property type="entry name" value="Enolase_C-like"/>
</dbReference>
<dbReference type="SUPFAM" id="SSF54826">
    <property type="entry name" value="Enolase N-terminal domain-like"/>
    <property type="match status" value="1"/>
</dbReference>
<dbReference type="InterPro" id="IPR013342">
    <property type="entry name" value="Mandelate_racemase_C"/>
</dbReference>
<dbReference type="Pfam" id="PF13378">
    <property type="entry name" value="MR_MLE_C"/>
    <property type="match status" value="1"/>
</dbReference>
<evidence type="ECO:0000259" key="3">
    <source>
        <dbReference type="SMART" id="SM00922"/>
    </source>
</evidence>
<evidence type="ECO:0000256" key="2">
    <source>
        <dbReference type="ARBA" id="ARBA00022723"/>
    </source>
</evidence>
<keyword evidence="2" id="KW-0479">Metal-binding</keyword>
<dbReference type="RefSeq" id="WP_163745474.1">
    <property type="nucleotide sequence ID" value="NZ_AP022581.1"/>
</dbReference>
<protein>
    <recommendedName>
        <fullName evidence="3">Mandelate racemase/muconate lactonizing enzyme C-terminal domain-containing protein</fullName>
    </recommendedName>
</protein>
<keyword evidence="1" id="KW-0474">Menaquinone biosynthesis</keyword>
<gene>
    <name evidence="4" type="ORF">MLAC_19820</name>
</gene>
<evidence type="ECO:0000313" key="4">
    <source>
        <dbReference type="EMBL" id="BBX96688.1"/>
    </source>
</evidence>
<dbReference type="KEGG" id="mlj:MLAC_19820"/>
<dbReference type="Gene3D" id="3.30.390.10">
    <property type="entry name" value="Enolase-like, N-terminal domain"/>
    <property type="match status" value="1"/>
</dbReference>
<dbReference type="SUPFAM" id="SSF51604">
    <property type="entry name" value="Enolase C-terminal domain-like"/>
    <property type="match status" value="1"/>
</dbReference>
<evidence type="ECO:0000313" key="5">
    <source>
        <dbReference type="Proteomes" id="UP000466396"/>
    </source>
</evidence>
<dbReference type="Proteomes" id="UP000466396">
    <property type="component" value="Chromosome"/>
</dbReference>
<dbReference type="InterPro" id="IPR029017">
    <property type="entry name" value="Enolase-like_N"/>
</dbReference>
<dbReference type="EMBL" id="AP022581">
    <property type="protein sequence ID" value="BBX96688.1"/>
    <property type="molecule type" value="Genomic_DNA"/>
</dbReference>
<dbReference type="Gene3D" id="3.20.20.120">
    <property type="entry name" value="Enolase-like C-terminal domain"/>
    <property type="match status" value="1"/>
</dbReference>
<evidence type="ECO:0000256" key="1">
    <source>
        <dbReference type="ARBA" id="ARBA00022428"/>
    </source>
</evidence>
<sequence>MTNAWGFAVRSLRIPLRVGVRQASFHRAESASIVVAVARDAVGVGEGCPRPYQTGEDIDSGVAWLNAIAPAALAAASDLAGLREFVWERRVELDQHPAAWCALELALLDALAREAGCSVERLLDLPETTTRFVYTLVLSDGPLEVTWAQLKRGFAADIRCYKVKLGADAQRNRERLDLLWRLAPGPIRVRLDANNLWGKDSKAAIRELGALAPLFYAVEEPLAPRCPTELARVARQVDTAIILDESLCTLADLALYGDRGVEWIANLKVSRCGGLLRAIELARAVQALSWPVVVGGQVGETSLLTRAGMVLARAVGDSLAGIEGGAGELLLARDPVRPVLQFGAGGVVDLARSGCSRRGFGLDAAWASTVCMEDDDGLVEQARSAM</sequence>
<dbReference type="SMART" id="SM00922">
    <property type="entry name" value="MR_MLE"/>
    <property type="match status" value="1"/>
</dbReference>
<dbReference type="GO" id="GO:0046872">
    <property type="term" value="F:metal ion binding"/>
    <property type="evidence" value="ECO:0007669"/>
    <property type="project" value="UniProtKB-KW"/>
</dbReference>
<feature type="domain" description="Mandelate racemase/muconate lactonizing enzyme C-terminal" evidence="3">
    <location>
        <begin position="144"/>
        <end position="240"/>
    </location>
</feature>
<proteinExistence type="predicted"/>
<dbReference type="InterPro" id="IPR036849">
    <property type="entry name" value="Enolase-like_C_sf"/>
</dbReference>
<dbReference type="PANTHER" id="PTHR48073">
    <property type="entry name" value="O-SUCCINYLBENZOATE SYNTHASE-RELATED"/>
    <property type="match status" value="1"/>
</dbReference>
<name>A0A7I7NJX7_9MYCO</name>
<dbReference type="AlphaFoldDB" id="A0A7I7NJX7"/>
<dbReference type="PANTHER" id="PTHR48073:SF2">
    <property type="entry name" value="O-SUCCINYLBENZOATE SYNTHASE"/>
    <property type="match status" value="1"/>
</dbReference>
<keyword evidence="5" id="KW-1185">Reference proteome</keyword>
<organism evidence="4 5">
    <name type="scientific">Mycobacterium lacus</name>
    <dbReference type="NCBI Taxonomy" id="169765"/>
    <lineage>
        <taxon>Bacteria</taxon>
        <taxon>Bacillati</taxon>
        <taxon>Actinomycetota</taxon>
        <taxon>Actinomycetes</taxon>
        <taxon>Mycobacteriales</taxon>
        <taxon>Mycobacteriaceae</taxon>
        <taxon>Mycobacterium</taxon>
    </lineage>
</organism>
<dbReference type="GO" id="GO:0003824">
    <property type="term" value="F:catalytic activity"/>
    <property type="evidence" value="ECO:0007669"/>
    <property type="project" value="UniProtKB-ARBA"/>
</dbReference>
<reference evidence="4 5" key="1">
    <citation type="journal article" date="2019" name="Emerg. Microbes Infect.">
        <title>Comprehensive subspecies identification of 175 nontuberculous mycobacteria species based on 7547 genomic profiles.</title>
        <authorList>
            <person name="Matsumoto Y."/>
            <person name="Kinjo T."/>
            <person name="Motooka D."/>
            <person name="Nabeya D."/>
            <person name="Jung N."/>
            <person name="Uechi K."/>
            <person name="Horii T."/>
            <person name="Iida T."/>
            <person name="Fujita J."/>
            <person name="Nakamura S."/>
        </authorList>
    </citation>
    <scope>NUCLEOTIDE SEQUENCE [LARGE SCALE GENOMIC DNA]</scope>
    <source>
        <strain evidence="4 5">JCM 15657</strain>
    </source>
</reference>